<feature type="region of interest" description="Disordered" evidence="2">
    <location>
        <begin position="171"/>
        <end position="191"/>
    </location>
</feature>
<keyword evidence="4" id="KW-1185">Reference proteome</keyword>
<evidence type="ECO:0000313" key="4">
    <source>
        <dbReference type="Proteomes" id="UP000693970"/>
    </source>
</evidence>
<reference evidence="3" key="1">
    <citation type="journal article" date="2021" name="Sci. Rep.">
        <title>Diploid genomic architecture of Nitzschia inconspicua, an elite biomass production diatom.</title>
        <authorList>
            <person name="Oliver A."/>
            <person name="Podell S."/>
            <person name="Pinowska A."/>
            <person name="Traller J.C."/>
            <person name="Smith S.R."/>
            <person name="McClure R."/>
            <person name="Beliaev A."/>
            <person name="Bohutskyi P."/>
            <person name="Hill E.A."/>
            <person name="Rabines A."/>
            <person name="Zheng H."/>
            <person name="Allen L.Z."/>
            <person name="Kuo A."/>
            <person name="Grigoriev I.V."/>
            <person name="Allen A.E."/>
            <person name="Hazlebeck D."/>
            <person name="Allen E.E."/>
        </authorList>
    </citation>
    <scope>NUCLEOTIDE SEQUENCE</scope>
    <source>
        <strain evidence="3">Hildebrandi</strain>
    </source>
</reference>
<evidence type="ECO:0000256" key="1">
    <source>
        <dbReference type="SAM" id="Coils"/>
    </source>
</evidence>
<name>A0A9K3LGG2_9STRA</name>
<evidence type="ECO:0000313" key="3">
    <source>
        <dbReference type="EMBL" id="KAG7360436.1"/>
    </source>
</evidence>
<sequence length="318" mass="36405">MVPDMKSELCELRRAGEESEMKYRQELSKLRSDLAALQKVLREKTSRTRMPLYQQAIRDIFVQSKAGLVTTSGLPQPYVIKIQAQLCHSLHSNEIYRNQLHMLEHHGKRLTRHLGKRKEELKSKNGDRKKFLKQRLEGRTMDWQHHLEELQRKTEAQQSAINELQKQLNLGKLASSPTMDDDTDSARPRSQVGSFSVSVKKLVGEASVLGAKISVAPPLLDFTKTHLPLSLFNMWINLKRNKANKQKLEESFAELKSLQGSLILSDLSMESFHDQSSSSVSYMMDEHNNSFGSTEKVEHFEKRNRMESASICWPGSSI</sequence>
<gene>
    <name evidence="3" type="ORF">IV203_035535</name>
</gene>
<organism evidence="3 4">
    <name type="scientific">Nitzschia inconspicua</name>
    <dbReference type="NCBI Taxonomy" id="303405"/>
    <lineage>
        <taxon>Eukaryota</taxon>
        <taxon>Sar</taxon>
        <taxon>Stramenopiles</taxon>
        <taxon>Ochrophyta</taxon>
        <taxon>Bacillariophyta</taxon>
        <taxon>Bacillariophyceae</taxon>
        <taxon>Bacillariophycidae</taxon>
        <taxon>Bacillariales</taxon>
        <taxon>Bacillariaceae</taxon>
        <taxon>Nitzschia</taxon>
    </lineage>
</organism>
<evidence type="ECO:0000256" key="2">
    <source>
        <dbReference type="SAM" id="MobiDB-lite"/>
    </source>
</evidence>
<dbReference type="AlphaFoldDB" id="A0A9K3LGG2"/>
<dbReference type="EMBL" id="JAGRRH010000013">
    <property type="protein sequence ID" value="KAG7360436.1"/>
    <property type="molecule type" value="Genomic_DNA"/>
</dbReference>
<feature type="coiled-coil region" evidence="1">
    <location>
        <begin position="20"/>
        <end position="47"/>
    </location>
</feature>
<feature type="coiled-coil region" evidence="1">
    <location>
        <begin position="133"/>
        <end position="167"/>
    </location>
</feature>
<comment type="caution">
    <text evidence="3">The sequence shown here is derived from an EMBL/GenBank/DDBJ whole genome shotgun (WGS) entry which is preliminary data.</text>
</comment>
<keyword evidence="1" id="KW-0175">Coiled coil</keyword>
<reference evidence="3" key="2">
    <citation type="submission" date="2021-04" db="EMBL/GenBank/DDBJ databases">
        <authorList>
            <person name="Podell S."/>
        </authorList>
    </citation>
    <scope>NUCLEOTIDE SEQUENCE</scope>
    <source>
        <strain evidence="3">Hildebrandi</strain>
    </source>
</reference>
<protein>
    <submittedName>
        <fullName evidence="3">Uncharacterized protein</fullName>
    </submittedName>
</protein>
<dbReference type="Proteomes" id="UP000693970">
    <property type="component" value="Unassembled WGS sequence"/>
</dbReference>
<proteinExistence type="predicted"/>
<accession>A0A9K3LGG2</accession>